<dbReference type="InterPro" id="IPR036736">
    <property type="entry name" value="ACP-like_sf"/>
</dbReference>
<dbReference type="GO" id="GO:0016491">
    <property type="term" value="F:oxidoreductase activity"/>
    <property type="evidence" value="ECO:0007669"/>
    <property type="project" value="InterPro"/>
</dbReference>
<dbReference type="SUPFAM" id="SSF53335">
    <property type="entry name" value="S-adenosyl-L-methionine-dependent methyltransferases"/>
    <property type="match status" value="1"/>
</dbReference>
<dbReference type="Pfam" id="PF00107">
    <property type="entry name" value="ADH_zinc_N"/>
    <property type="match status" value="1"/>
</dbReference>
<dbReference type="GO" id="GO:0044550">
    <property type="term" value="P:secondary metabolite biosynthetic process"/>
    <property type="evidence" value="ECO:0007669"/>
    <property type="project" value="UniProtKB-ARBA"/>
</dbReference>
<accession>A0A1D2N0C3</accession>
<evidence type="ECO:0000256" key="3">
    <source>
        <dbReference type="ARBA" id="ARBA00022679"/>
    </source>
</evidence>
<dbReference type="InterPro" id="IPR057326">
    <property type="entry name" value="KR_dom"/>
</dbReference>
<dbReference type="SUPFAM" id="SSF47336">
    <property type="entry name" value="ACP-like"/>
    <property type="match status" value="1"/>
</dbReference>
<dbReference type="SUPFAM" id="SSF51735">
    <property type="entry name" value="NAD(P)-binding Rossmann-fold domains"/>
    <property type="match status" value="4"/>
</dbReference>
<dbReference type="PROSITE" id="PS52004">
    <property type="entry name" value="KS3_2"/>
    <property type="match status" value="1"/>
</dbReference>
<feature type="active site" description="Proton donor; for dehydratase activity" evidence="7">
    <location>
        <position position="1337"/>
    </location>
</feature>
<dbReference type="Pfam" id="PF02801">
    <property type="entry name" value="Ketoacyl-synt_C"/>
    <property type="match status" value="1"/>
</dbReference>
<dbReference type="PANTHER" id="PTHR45681">
    <property type="entry name" value="POLYKETIDE SYNTHASE 44-RELATED"/>
    <property type="match status" value="1"/>
</dbReference>
<dbReference type="InterPro" id="IPR013149">
    <property type="entry name" value="ADH-like_C"/>
</dbReference>
<dbReference type="InterPro" id="IPR049551">
    <property type="entry name" value="PKS_DH_C"/>
</dbReference>
<dbReference type="SUPFAM" id="SSF55048">
    <property type="entry name" value="Probable ACP-binding domain of malonyl-CoA ACP transacylase"/>
    <property type="match status" value="1"/>
</dbReference>
<evidence type="ECO:0000313" key="12">
    <source>
        <dbReference type="Proteomes" id="UP000094527"/>
    </source>
</evidence>
<dbReference type="SMART" id="SM00825">
    <property type="entry name" value="PKS_KS"/>
    <property type="match status" value="1"/>
</dbReference>
<dbReference type="GO" id="GO:0004315">
    <property type="term" value="F:3-oxoacyl-[acyl-carrier-protein] synthase activity"/>
    <property type="evidence" value="ECO:0007669"/>
    <property type="project" value="InterPro"/>
</dbReference>
<dbReference type="InterPro" id="IPR018201">
    <property type="entry name" value="Ketoacyl_synth_AS"/>
</dbReference>
<dbReference type="OrthoDB" id="6420545at2759"/>
<keyword evidence="6" id="KW-0012">Acyltransferase</keyword>
<keyword evidence="5" id="KW-0511">Multifunctional enzyme</keyword>
<dbReference type="FunFam" id="3.40.50.720:FF:000209">
    <property type="entry name" value="Polyketide synthase Pks12"/>
    <property type="match status" value="1"/>
</dbReference>
<keyword evidence="3" id="KW-0808">Transferase</keyword>
<dbReference type="GO" id="GO:0031177">
    <property type="term" value="F:phosphopantetheine binding"/>
    <property type="evidence" value="ECO:0007669"/>
    <property type="project" value="InterPro"/>
</dbReference>
<evidence type="ECO:0000259" key="9">
    <source>
        <dbReference type="PROSITE" id="PS52004"/>
    </source>
</evidence>
<dbReference type="CDD" id="cd08955">
    <property type="entry name" value="KR_2_FAS_SDR_x"/>
    <property type="match status" value="1"/>
</dbReference>
<dbReference type="SMART" id="SM00822">
    <property type="entry name" value="PKS_KR"/>
    <property type="match status" value="1"/>
</dbReference>
<dbReference type="OMA" id="VHTGCFT"/>
<dbReference type="Pfam" id="PF08242">
    <property type="entry name" value="Methyltransf_12"/>
    <property type="match status" value="1"/>
</dbReference>
<dbReference type="InterPro" id="IPR013154">
    <property type="entry name" value="ADH-like_N"/>
</dbReference>
<evidence type="ECO:0000256" key="6">
    <source>
        <dbReference type="ARBA" id="ARBA00023315"/>
    </source>
</evidence>
<protein>
    <submittedName>
        <fullName evidence="11">Lovastatin diketide synthase LovF</fullName>
    </submittedName>
</protein>
<dbReference type="Proteomes" id="UP000094527">
    <property type="component" value="Unassembled WGS sequence"/>
</dbReference>
<dbReference type="SUPFAM" id="SSF53448">
    <property type="entry name" value="Nucleotide-diphospho-sugar transferases"/>
    <property type="match status" value="1"/>
</dbReference>
<dbReference type="InterPro" id="IPR011032">
    <property type="entry name" value="GroES-like_sf"/>
</dbReference>
<dbReference type="SUPFAM" id="SSF52151">
    <property type="entry name" value="FabD/lysophospholipase-like"/>
    <property type="match status" value="1"/>
</dbReference>
<dbReference type="Gene3D" id="3.40.366.10">
    <property type="entry name" value="Malonyl-Coenzyme A Acyl Carrier Protein, domain 2"/>
    <property type="match status" value="1"/>
</dbReference>
<dbReference type="Pfam" id="PF00550">
    <property type="entry name" value="PP-binding"/>
    <property type="match status" value="1"/>
</dbReference>
<dbReference type="InterPro" id="IPR016039">
    <property type="entry name" value="Thiolase-like"/>
</dbReference>
<evidence type="ECO:0000313" key="11">
    <source>
        <dbReference type="EMBL" id="ODM98514.1"/>
    </source>
</evidence>
<dbReference type="STRING" id="48709.A0A1D2N0C3"/>
<dbReference type="Pfam" id="PF22621">
    <property type="entry name" value="CurL-like_PKS_C"/>
    <property type="match status" value="1"/>
</dbReference>
<dbReference type="InterPro" id="IPR020843">
    <property type="entry name" value="ER"/>
</dbReference>
<keyword evidence="12" id="KW-1185">Reference proteome</keyword>
<comment type="caution">
    <text evidence="11">The sequence shown here is derived from an EMBL/GenBank/DDBJ whole genome shotgun (WGS) entry which is preliminary data.</text>
</comment>
<evidence type="ECO:0000259" key="10">
    <source>
        <dbReference type="PROSITE" id="PS52019"/>
    </source>
</evidence>
<dbReference type="Pfam" id="PF14765">
    <property type="entry name" value="PS-DH"/>
    <property type="match status" value="1"/>
</dbReference>
<dbReference type="InterPro" id="IPR049900">
    <property type="entry name" value="PKS_mFAS_DH"/>
</dbReference>
<dbReference type="Gene3D" id="3.10.129.110">
    <property type="entry name" value="Polyketide synthase dehydratase"/>
    <property type="match status" value="1"/>
</dbReference>
<keyword evidence="2" id="KW-0597">Phosphoprotein</keyword>
<dbReference type="GO" id="GO:0006633">
    <property type="term" value="P:fatty acid biosynthetic process"/>
    <property type="evidence" value="ECO:0007669"/>
    <property type="project" value="UniProtKB-UniPathway"/>
</dbReference>
<dbReference type="InterPro" id="IPR014043">
    <property type="entry name" value="Acyl_transferase_dom"/>
</dbReference>
<dbReference type="InterPro" id="IPR013120">
    <property type="entry name" value="FAR_NAD-bd"/>
</dbReference>
<dbReference type="InterPro" id="IPR020841">
    <property type="entry name" value="PKS_Beta-ketoAc_synthase_dom"/>
</dbReference>
<evidence type="ECO:0000256" key="7">
    <source>
        <dbReference type="PROSITE-ProRule" id="PRU01363"/>
    </source>
</evidence>
<dbReference type="SMART" id="SM00827">
    <property type="entry name" value="PKS_AT"/>
    <property type="match status" value="1"/>
</dbReference>
<dbReference type="Pfam" id="PF08659">
    <property type="entry name" value="KR"/>
    <property type="match status" value="1"/>
</dbReference>
<dbReference type="SUPFAM" id="SSF53901">
    <property type="entry name" value="Thiolase-like"/>
    <property type="match status" value="1"/>
</dbReference>
<gene>
    <name evidence="11" type="ORF">Ocin01_08163</name>
</gene>
<dbReference type="InterPro" id="IPR001227">
    <property type="entry name" value="Ac_transferase_dom_sf"/>
</dbReference>
<dbReference type="InterPro" id="IPR009081">
    <property type="entry name" value="PP-bd_ACP"/>
</dbReference>
<dbReference type="Pfam" id="PF07993">
    <property type="entry name" value="NAD_binding_4"/>
    <property type="match status" value="1"/>
</dbReference>
<feature type="domain" description="Ketosynthase family 3 (KS3)" evidence="9">
    <location>
        <begin position="263"/>
        <end position="680"/>
    </location>
</feature>
<dbReference type="Gene3D" id="1.10.1200.10">
    <property type="entry name" value="ACP-like"/>
    <property type="match status" value="1"/>
</dbReference>
<dbReference type="Pfam" id="PF08240">
    <property type="entry name" value="ADH_N"/>
    <property type="match status" value="1"/>
</dbReference>
<dbReference type="Gene3D" id="3.30.70.3290">
    <property type="match status" value="1"/>
</dbReference>
<evidence type="ECO:0000256" key="5">
    <source>
        <dbReference type="ARBA" id="ARBA00023268"/>
    </source>
</evidence>
<keyword evidence="4" id="KW-0521">NADP</keyword>
<dbReference type="Gene3D" id="3.90.550.10">
    <property type="entry name" value="Spore Coat Polysaccharide Biosynthesis Protein SpsA, Chain A"/>
    <property type="match status" value="1"/>
</dbReference>
<dbReference type="PROSITE" id="PS00606">
    <property type="entry name" value="KS3_1"/>
    <property type="match status" value="1"/>
</dbReference>
<feature type="domain" description="Carrier" evidence="8">
    <location>
        <begin position="2663"/>
        <end position="2740"/>
    </location>
</feature>
<dbReference type="InterPro" id="IPR029063">
    <property type="entry name" value="SAM-dependent_MTases_sf"/>
</dbReference>
<evidence type="ECO:0000256" key="1">
    <source>
        <dbReference type="ARBA" id="ARBA00022450"/>
    </source>
</evidence>
<organism evidence="11 12">
    <name type="scientific">Orchesella cincta</name>
    <name type="common">Springtail</name>
    <name type="synonym">Podura cincta</name>
    <dbReference type="NCBI Taxonomy" id="48709"/>
    <lineage>
        <taxon>Eukaryota</taxon>
        <taxon>Metazoa</taxon>
        <taxon>Ecdysozoa</taxon>
        <taxon>Arthropoda</taxon>
        <taxon>Hexapoda</taxon>
        <taxon>Collembola</taxon>
        <taxon>Entomobryomorpha</taxon>
        <taxon>Entomobryoidea</taxon>
        <taxon>Orchesellidae</taxon>
        <taxon>Orchesellinae</taxon>
        <taxon>Orchesella</taxon>
    </lineage>
</organism>
<dbReference type="InterPro" id="IPR036291">
    <property type="entry name" value="NAD(P)-bd_dom_sf"/>
</dbReference>
<dbReference type="PROSITE" id="PS50075">
    <property type="entry name" value="CARRIER"/>
    <property type="match status" value="1"/>
</dbReference>
<dbReference type="EMBL" id="LJIJ01000347">
    <property type="protein sequence ID" value="ODM98514.1"/>
    <property type="molecule type" value="Genomic_DNA"/>
</dbReference>
<dbReference type="InterPro" id="IPR014030">
    <property type="entry name" value="Ketoacyl_synth_N"/>
</dbReference>
<dbReference type="PANTHER" id="PTHR45681:SF6">
    <property type="entry name" value="POLYKETIDE SYNTHASE 37"/>
    <property type="match status" value="1"/>
</dbReference>
<dbReference type="Gene3D" id="3.30.70.250">
    <property type="entry name" value="Malonyl-CoA ACP transacylase, ACP-binding"/>
    <property type="match status" value="1"/>
</dbReference>
<dbReference type="InterPro" id="IPR013217">
    <property type="entry name" value="Methyltransf_12"/>
</dbReference>
<feature type="region of interest" description="N-terminal hotdog fold" evidence="7">
    <location>
        <begin position="1093"/>
        <end position="1263"/>
    </location>
</feature>
<dbReference type="Gene3D" id="3.90.180.10">
    <property type="entry name" value="Medium-chain alcohol dehydrogenases, catalytic domain"/>
    <property type="match status" value="1"/>
</dbReference>
<dbReference type="InterPro" id="IPR016035">
    <property type="entry name" value="Acyl_Trfase/lysoPLipase"/>
</dbReference>
<dbReference type="InterPro" id="IPR014031">
    <property type="entry name" value="Ketoacyl_synth_C"/>
</dbReference>
<evidence type="ECO:0000259" key="8">
    <source>
        <dbReference type="PROSITE" id="PS50075"/>
    </source>
</evidence>
<dbReference type="CDD" id="cd05195">
    <property type="entry name" value="enoyl_red"/>
    <property type="match status" value="1"/>
</dbReference>
<dbReference type="InterPro" id="IPR013968">
    <property type="entry name" value="PKS_KR"/>
</dbReference>
<evidence type="ECO:0000256" key="2">
    <source>
        <dbReference type="ARBA" id="ARBA00022553"/>
    </source>
</evidence>
<dbReference type="Gene3D" id="3.40.50.150">
    <property type="entry name" value="Vaccinia Virus protein VP39"/>
    <property type="match status" value="1"/>
</dbReference>
<feature type="active site" description="Proton acceptor; for dehydratase activity" evidence="7">
    <location>
        <position position="1139"/>
    </location>
</feature>
<dbReference type="SMART" id="SM00823">
    <property type="entry name" value="PKS_PP"/>
    <property type="match status" value="1"/>
</dbReference>
<dbReference type="SUPFAM" id="SSF50129">
    <property type="entry name" value="GroES-like"/>
    <property type="match status" value="1"/>
</dbReference>
<evidence type="ECO:0000256" key="4">
    <source>
        <dbReference type="ARBA" id="ARBA00022857"/>
    </source>
</evidence>
<dbReference type="Gene3D" id="3.40.47.10">
    <property type="match status" value="1"/>
</dbReference>
<feature type="region of interest" description="C-terminal hotdog fold" evidence="7">
    <location>
        <begin position="1279"/>
        <end position="1417"/>
    </location>
</feature>
<dbReference type="CDD" id="cd02440">
    <property type="entry name" value="AdoMet_MTases"/>
    <property type="match status" value="1"/>
</dbReference>
<reference evidence="11 12" key="1">
    <citation type="journal article" date="2016" name="Genome Biol. Evol.">
        <title>Gene Family Evolution Reflects Adaptation to Soil Environmental Stressors in the Genome of the Collembolan Orchesella cincta.</title>
        <authorList>
            <person name="Faddeeva-Vakhrusheva A."/>
            <person name="Derks M.F."/>
            <person name="Anvar S.Y."/>
            <person name="Agamennone V."/>
            <person name="Suring W."/>
            <person name="Smit S."/>
            <person name="van Straalen N.M."/>
            <person name="Roelofs D."/>
        </authorList>
    </citation>
    <scope>NUCLEOTIDE SEQUENCE [LARGE SCALE GENOMIC DNA]</scope>
    <source>
        <tissue evidence="11">Mixed pool</tissue>
    </source>
</reference>
<feature type="domain" description="PKS/mFAS DH" evidence="10">
    <location>
        <begin position="1093"/>
        <end position="1417"/>
    </location>
</feature>
<dbReference type="Pfam" id="PF00698">
    <property type="entry name" value="Acyl_transf_1"/>
    <property type="match status" value="1"/>
</dbReference>
<dbReference type="InterPro" id="IPR029044">
    <property type="entry name" value="Nucleotide-diphossugar_trans"/>
</dbReference>
<proteinExistence type="predicted"/>
<dbReference type="Pfam" id="PF00109">
    <property type="entry name" value="ketoacyl-synt"/>
    <property type="match status" value="1"/>
</dbReference>
<dbReference type="InterPro" id="IPR020806">
    <property type="entry name" value="PKS_PP-bd"/>
</dbReference>
<dbReference type="InterPro" id="IPR050444">
    <property type="entry name" value="Polyketide_Synthase"/>
</dbReference>
<dbReference type="UniPathway" id="UPA00094"/>
<dbReference type="Gene3D" id="3.40.50.720">
    <property type="entry name" value="NAD(P)-binding Rossmann-like Domain"/>
    <property type="match status" value="4"/>
</dbReference>
<dbReference type="SMART" id="SM00829">
    <property type="entry name" value="PKS_ER"/>
    <property type="match status" value="1"/>
</dbReference>
<dbReference type="PROSITE" id="PS52019">
    <property type="entry name" value="PKS_MFAS_DH"/>
    <property type="match status" value="1"/>
</dbReference>
<dbReference type="CDD" id="cd00833">
    <property type="entry name" value="PKS"/>
    <property type="match status" value="1"/>
</dbReference>
<dbReference type="InterPro" id="IPR042104">
    <property type="entry name" value="PKS_dehydratase_sf"/>
</dbReference>
<name>A0A1D2N0C3_ORCCI</name>
<sequence length="3175" mass="356799">MTVTGVQAWITSAVEDKAVRNALALAHSLRRVRTKHKLGVLTTLAVHKDLREKLKEVFDLVVFLEQESPNGLNLEDYAKIQGFSLLVFNKCVYLSPDTLVLKNSDEIFEKYIAFAVCGGENGEVDSSVYAFSPSLGYSRALEKIVHYVDLAGEKADGNFSKYFNKWLQNHVPNVEKLDEKFNVKLYLMNNANKSLDTNISIVNFGDIHPLDLPEEILSSKVTQLGAVEMYVVDYCWTIFLEDMKRKSSIQPTISTSSSNQYKHEPVAIVGMSFRLPGANNTDEFWNLLINGKEAIKPIPSFRWNKGQVCWSPQDKKVEAGFLNVPIDEFDAKFFNISQREVVFLDPQQRLLHEVTWEAFEDAGINPLSLRGTNTGVFVGSWLQDYKDIACRSYDLDFFRTYMGTSIASGAARLSYFLETTGPSIATESGCSSGIVSVHMACKSLRSHDSNLAVACGVNLLIHPFDQNTLNFVLAPDGRCKSFDSKANGFGRAEACATLLLKRLSDAVKDGNKIWGLVRGSAITQEGISKSLGTPTVHCEALAMELALKDAGVEAKDVDFVEAHGTGTPVGDPMEIAAITKVYSKGRNEPLVIGSVKTNVGHTESASGITGIIKVILSMQNEMIPPHLNLDTINPEINLDLIPAEIPMSPIPWPRNADKPRIAGVSSFGISGTDGHAIIEEPPATYQKTIDFKMERPLHFMKISAKSPESMESLLEKYHKLFTEASSENEQNEFAHIAYSANTGRATFNHRAVIIAKDFKEASKIIQNKTFKINDVQTTGGKLCFLFTGQGSQHIGMAESLYNTSPLFKLYFDQCNEVLEKRYNISIRDVMWGSSQDADKLSRTLYSQTSIFCVEYCLLKLWESWGVSPDFVLGHSLGEFAAAVAAGALSFDDALMLVAERSRLIDNLPHGKMLVIKSDKKVVDAVIADYKEKHPNFWVDYAALNSPEQTVVAGDSKSIDDFAKYCEKEKSLKSIILASSHAFHSRHMDSMLQPYWKAASTVIFNSNVSENSPKYISGMEGKLLESGDIDANYWVQHTREKVSFMEACRVAHSEGCTLFIEIGPHPVLSALAMMNIDTQIKCFPSIRRKENEWETLLESLAKLYTSEWQGQIDWKGFDQFYQRKRMSIPFYPFNRKSAWHKIRGVHAKLHPLLGRILPTAADRTIYENGFLLRQFHTRPLQGFTEDFIKPRRPIILKSLKIALPLAIYDSEPCNLQTVISLDDKEENEIGYAVNVYRQHDPDGSGTGQWISHASAKFLPVAPTSLPELSIKIDIPEIQSSWTKSDSRDFYDKLPEVGLRFGAKFQSLETAWRCEKGVLLKVKVPEDYESYLIHPIVADAMIQAIMLWNSKEGLKKKLQVPVQVTEFIWVASPEDASNVYAYCSTNEEGKPFCLLVDENGILALMRGVDFIETTVKLVEGMIQQQLVAMPKLWQDVWKNAPGPLQNSLTTSEVDPIKLTEEQEQELEAMNDIGDDEHRFHSIMDELTRAYFLDALYKLGWKLQPNSRFTVEELMSSLSLVGTSQKFISFFVRNMCQKGMFEETSDGFRCKEQIPQTTAMFEKISKKTLPKDCSRSEYKLLVDVGKNLADILVGKFEPLQLLFPEDPNKPSAFHFYDSRRPFTKPVVLFMTDHFLEPLYHKCCEMFRANKTSGKPVLRLLEVGSGTGVFSESFLKILDQKGIHFEYYYTDVSAVFFNSAAEKLEKFSKSIIYKKYNMDEDPFQQGFCPEYFDVVLALEAVHVAKDLRKTLKYIRSLMKPGGLIQIVESIIAHPIITFLFGILPGYWQNDDVEFRPHHITLTGEKWKQVLSETQFTDLRVAPSYDGVHGVIHGFATTTTQKDLLMGLGKPAHSWLIFDNGSELSALLRRKLTKLNRDVLIVQYSVDEEYTEDSIKAFINKCVNQASEEEKKLEGIIYLWGLSNEATLRDQRKLSLPFISLCQRLTEMTSSPRVYAITQGTCTANDTEVVNPNPCTILGILKALGNEQGHLNLSHLDLDPSISIVEQLEQIFFSLWQETPDFMCFRGEKRLANRLTSAKVQKEDLSIPNGCDRFQLILPKTRAISDLEFGFLDPYDLGENEVEVQIKTMALNFRDVFTVLKPIADFETFNAVGLDWAGVVTRIGSGVTTRKVGDRVMGMNMTRHLSLPSHYKADETLAIPVPSNFTFAEAATLPAVVSTTVYCLNNIAKMKREDTVLIHTASGGVGLCAIQLAKHVGAKIIATAGSVRKRNFLRNLGIEHVFHSRNTDYGQQILDITNGRGVDIVLNSLTGEGFKEASLKACAKNARFVEMSKLNIWTEEEVRSQGRPDVLYYTVDLTTLEKPDYERLSETLKKYMSNDTIRPLPYERFDALNIRGALNYLQKAKHIGKIVCVMPEVKVENSKFKAITPLFNPDSTYLVTGGLGGIGFEVVKWILRKGGKHVAIASRSVPFPELAKQIEEWNNDGAHVQAFAVDVGDYQQCSQLLESIQSPELGFPPLRGVMHAAGVLKDDILDNQTWEKFEHTYNPKVKGSWNLHDLTKDHLLEHFVLFSSIAATLGSPGQTNHAASNSFEDGLAYYRHAQGLPATCVNWGNWGEVGVATEIDFPGLRPISTSEGLLALETFLTTQKSHLAVLNIESFGMLCKAFPRVKTYVDDKRLLGEIKTKILINSDMFWAEVDNALDREAKIVVFKNFIKTVVKNTLKLDADEIIDDHAEFQALGIDSLMTLEMKNSLQNILGTRMALTAAQLKDCNTTEILANRLVDILEGNEENANIPTQEELKLLVREDSCLPEHINSQNASIKPVSEIRTVLLTGCTGTLGPYTLRDLSNKTDISKIYCLVRKSGKSTPLERVRSRLTHLKLLDQVDMEKVECIQGDITTPNFGLPEDEYSKLCEEVDAVIHNAIKADHQARYWKSPETFKTTVRTVNVKGAIRILEFAVDKTLKHVLYSSSLLTVVGVTIDGSISEDWQDIGTYDDFTFNAGYPLSKFIAEQLFEKAIERGIPCKVFRFPIITGESNTGRCDFESNHYLLRWLAMMKLRAMPEEVAPLPVLPVDRCSKVALDVFLNQNASYDVYNLGQYKCEVEQVLISVAKDFGIDVEPVPTRDFISKLKAEDANSPLAPLVKEYIEFESTNFLQVDSPLMETLRNYLNNTESFFRNYKISKHVPNFNAETESSSEVMHRDLKYLKDLGIFEKFGIICK</sequence>
<keyword evidence="1" id="KW-0596">Phosphopantetheine</keyword>
<dbReference type="InterPro" id="IPR016036">
    <property type="entry name" value="Malonyl_transacylase_ACP-bd"/>
</dbReference>